<organism evidence="1 2">
    <name type="scientific">Lunasporangiospora selenospora</name>
    <dbReference type="NCBI Taxonomy" id="979761"/>
    <lineage>
        <taxon>Eukaryota</taxon>
        <taxon>Fungi</taxon>
        <taxon>Fungi incertae sedis</taxon>
        <taxon>Mucoromycota</taxon>
        <taxon>Mortierellomycotina</taxon>
        <taxon>Mortierellomycetes</taxon>
        <taxon>Mortierellales</taxon>
        <taxon>Mortierellaceae</taxon>
        <taxon>Lunasporangiospora</taxon>
    </lineage>
</organism>
<feature type="non-terminal residue" evidence="1">
    <location>
        <position position="56"/>
    </location>
</feature>
<dbReference type="Proteomes" id="UP000780801">
    <property type="component" value="Unassembled WGS sequence"/>
</dbReference>
<reference evidence="1" key="1">
    <citation type="journal article" date="2020" name="Fungal Divers.">
        <title>Resolving the Mortierellaceae phylogeny through synthesis of multi-gene phylogenetics and phylogenomics.</title>
        <authorList>
            <person name="Vandepol N."/>
            <person name="Liber J."/>
            <person name="Desiro A."/>
            <person name="Na H."/>
            <person name="Kennedy M."/>
            <person name="Barry K."/>
            <person name="Grigoriev I.V."/>
            <person name="Miller A.N."/>
            <person name="O'Donnell K."/>
            <person name="Stajich J.E."/>
            <person name="Bonito G."/>
        </authorList>
    </citation>
    <scope>NUCLEOTIDE SEQUENCE</scope>
    <source>
        <strain evidence="1">KOD1015</strain>
    </source>
</reference>
<keyword evidence="2" id="KW-1185">Reference proteome</keyword>
<accession>A0A9P6JZ46</accession>
<gene>
    <name evidence="1" type="ORF">BGW38_009979</name>
</gene>
<protein>
    <submittedName>
        <fullName evidence="1">Uncharacterized protein</fullName>
    </submittedName>
</protein>
<dbReference type="AlphaFoldDB" id="A0A9P6JZ46"/>
<sequence>SDENVLICSNARASRSMVEQKVGGDLQFLYDGLELVSGKVQVATTHQEQYYIVKQF</sequence>
<proteinExistence type="predicted"/>
<comment type="caution">
    <text evidence="1">The sequence shown here is derived from an EMBL/GenBank/DDBJ whole genome shotgun (WGS) entry which is preliminary data.</text>
</comment>
<feature type="non-terminal residue" evidence="1">
    <location>
        <position position="1"/>
    </location>
</feature>
<evidence type="ECO:0000313" key="2">
    <source>
        <dbReference type="Proteomes" id="UP000780801"/>
    </source>
</evidence>
<name>A0A9P6JZ46_9FUNG</name>
<evidence type="ECO:0000313" key="1">
    <source>
        <dbReference type="EMBL" id="KAF9538655.1"/>
    </source>
</evidence>
<dbReference type="EMBL" id="JAABOA010007695">
    <property type="protein sequence ID" value="KAF9538655.1"/>
    <property type="molecule type" value="Genomic_DNA"/>
</dbReference>